<name>A0A8S4DXM8_PLUXY</name>
<proteinExistence type="predicted"/>
<evidence type="ECO:0000313" key="3">
    <source>
        <dbReference type="Proteomes" id="UP000653454"/>
    </source>
</evidence>
<evidence type="ECO:0000256" key="1">
    <source>
        <dbReference type="SAM" id="MobiDB-lite"/>
    </source>
</evidence>
<dbReference type="Proteomes" id="UP000653454">
    <property type="component" value="Unassembled WGS sequence"/>
</dbReference>
<keyword evidence="3" id="KW-1185">Reference proteome</keyword>
<dbReference type="AlphaFoldDB" id="A0A8S4DXM8"/>
<sequence>MPCAARGLSLGCRFTHSSVARILLRDIEYHFRGVCMYVHIPARPRGSHSPLPATTMRVFLLVFVVMMLLAAAFGDGETEASDAAGMTEARTDPALADVDPDTTKPSSGSYVDKVKERVEAEKYSQTG</sequence>
<evidence type="ECO:0000313" key="2">
    <source>
        <dbReference type="EMBL" id="CAG9106152.1"/>
    </source>
</evidence>
<gene>
    <name evidence="2" type="ORF">PLXY2_LOCUS3596</name>
</gene>
<comment type="caution">
    <text evidence="2">The sequence shown here is derived from an EMBL/GenBank/DDBJ whole genome shotgun (WGS) entry which is preliminary data.</text>
</comment>
<accession>A0A8S4DXM8</accession>
<reference evidence="2" key="1">
    <citation type="submission" date="2020-11" db="EMBL/GenBank/DDBJ databases">
        <authorList>
            <person name="Whiteford S."/>
        </authorList>
    </citation>
    <scope>NUCLEOTIDE SEQUENCE</scope>
</reference>
<dbReference type="EMBL" id="CAJHNJ030000009">
    <property type="protein sequence ID" value="CAG9106152.1"/>
    <property type="molecule type" value="Genomic_DNA"/>
</dbReference>
<feature type="region of interest" description="Disordered" evidence="1">
    <location>
        <begin position="80"/>
        <end position="127"/>
    </location>
</feature>
<protein>
    <submittedName>
        <fullName evidence="2">(diamondback moth) hypothetical protein</fullName>
    </submittedName>
</protein>
<organism evidence="2 3">
    <name type="scientific">Plutella xylostella</name>
    <name type="common">Diamondback moth</name>
    <name type="synonym">Plutella maculipennis</name>
    <dbReference type="NCBI Taxonomy" id="51655"/>
    <lineage>
        <taxon>Eukaryota</taxon>
        <taxon>Metazoa</taxon>
        <taxon>Ecdysozoa</taxon>
        <taxon>Arthropoda</taxon>
        <taxon>Hexapoda</taxon>
        <taxon>Insecta</taxon>
        <taxon>Pterygota</taxon>
        <taxon>Neoptera</taxon>
        <taxon>Endopterygota</taxon>
        <taxon>Lepidoptera</taxon>
        <taxon>Glossata</taxon>
        <taxon>Ditrysia</taxon>
        <taxon>Yponomeutoidea</taxon>
        <taxon>Plutellidae</taxon>
        <taxon>Plutella</taxon>
    </lineage>
</organism>
<feature type="compositionally biased region" description="Basic and acidic residues" evidence="1">
    <location>
        <begin position="112"/>
        <end position="127"/>
    </location>
</feature>